<evidence type="ECO:0000313" key="2">
    <source>
        <dbReference type="EMBL" id="KRZ64800.1"/>
    </source>
</evidence>
<evidence type="ECO:0000313" key="4">
    <source>
        <dbReference type="Proteomes" id="UP000054843"/>
    </source>
</evidence>
<evidence type="ECO:0000256" key="1">
    <source>
        <dbReference type="SAM" id="Phobius"/>
    </source>
</evidence>
<dbReference type="EMBL" id="JYDO01000303">
    <property type="protein sequence ID" value="KRZ65730.1"/>
    <property type="molecule type" value="Genomic_DNA"/>
</dbReference>
<accession>A0A0V1LZ90</accession>
<dbReference type="AlphaFoldDB" id="A0A0V1LZ90"/>
<comment type="caution">
    <text evidence="2">The sequence shown here is derived from an EMBL/GenBank/DDBJ whole genome shotgun (WGS) entry which is preliminary data.</text>
</comment>
<protein>
    <submittedName>
        <fullName evidence="2">Uncharacterized protein</fullName>
    </submittedName>
</protein>
<dbReference type="EMBL" id="JYDO01000765">
    <property type="protein sequence ID" value="KRZ64800.1"/>
    <property type="molecule type" value="Genomic_DNA"/>
</dbReference>
<feature type="transmembrane region" description="Helical" evidence="1">
    <location>
        <begin position="6"/>
        <end position="26"/>
    </location>
</feature>
<name>A0A0V1LZ90_9BILA</name>
<sequence>MWKEGFFALFWFAMLCGVLTMGYMIYKAIKIMKKKRNKKNKLKPNRIGQFLDKLPPPGQTAPLNNDLLQEMLDQSA</sequence>
<organism evidence="2 4">
    <name type="scientific">Trichinella papuae</name>
    <dbReference type="NCBI Taxonomy" id="268474"/>
    <lineage>
        <taxon>Eukaryota</taxon>
        <taxon>Metazoa</taxon>
        <taxon>Ecdysozoa</taxon>
        <taxon>Nematoda</taxon>
        <taxon>Enoplea</taxon>
        <taxon>Dorylaimia</taxon>
        <taxon>Trichinellida</taxon>
        <taxon>Trichinellidae</taxon>
        <taxon>Trichinella</taxon>
    </lineage>
</organism>
<keyword evidence="1" id="KW-1133">Transmembrane helix</keyword>
<gene>
    <name evidence="3" type="ORF">T10_1087</name>
    <name evidence="2" type="ORF">T10_2924</name>
</gene>
<dbReference type="Proteomes" id="UP000054843">
    <property type="component" value="Unassembled WGS sequence"/>
</dbReference>
<keyword evidence="1" id="KW-0812">Transmembrane</keyword>
<proteinExistence type="predicted"/>
<keyword evidence="1" id="KW-0472">Membrane</keyword>
<keyword evidence="4" id="KW-1185">Reference proteome</keyword>
<evidence type="ECO:0000313" key="3">
    <source>
        <dbReference type="EMBL" id="KRZ65730.1"/>
    </source>
</evidence>
<reference evidence="2 4" key="1">
    <citation type="submission" date="2015-01" db="EMBL/GenBank/DDBJ databases">
        <title>Evolution of Trichinella species and genotypes.</title>
        <authorList>
            <person name="Korhonen P.K."/>
            <person name="Edoardo P."/>
            <person name="Giuseppe L.R."/>
            <person name="Gasser R.B."/>
        </authorList>
    </citation>
    <scope>NUCLEOTIDE SEQUENCE [LARGE SCALE GENOMIC DNA]</scope>
    <source>
        <strain evidence="2">ISS1980</strain>
    </source>
</reference>